<gene>
    <name evidence="3" type="ORF">ACFPT7_21885</name>
</gene>
<dbReference type="Gene3D" id="3.40.50.2300">
    <property type="match status" value="1"/>
</dbReference>
<dbReference type="PANTHER" id="PTHR43214:SF43">
    <property type="entry name" value="TWO-COMPONENT RESPONSE REGULATOR"/>
    <property type="match status" value="1"/>
</dbReference>
<comment type="caution">
    <text evidence="3">The sequence shown here is derived from an EMBL/GenBank/DDBJ whole genome shotgun (WGS) entry which is preliminary data.</text>
</comment>
<evidence type="ECO:0000259" key="2">
    <source>
        <dbReference type="PROSITE" id="PS50043"/>
    </source>
</evidence>
<dbReference type="InterPro" id="IPR016032">
    <property type="entry name" value="Sig_transdc_resp-reg_C-effctor"/>
</dbReference>
<sequence length="233" mass="25939">MHWKLREVTARIGVVSREPIRLAGLETVFEKIPSIELVNATLHELLADSSLGYIILDLSDHDGWIDMQQMVRSMRPDIRQIVLGPGVGDEMILRSIMAGARAFLHSSSGAFAVRRAVESVIQGTIWAPRRVLSLLADKYLNQQQLATSPATPLSPREKQVLDLIMTARSNREIADELGIEERTVKAYVASLLRKTGAENRVSLSIQKMQESMRSQRAVSGWNSAISNAPWETP</sequence>
<dbReference type="InterPro" id="IPR039420">
    <property type="entry name" value="WalR-like"/>
</dbReference>
<feature type="domain" description="HTH luxR-type" evidence="2">
    <location>
        <begin position="146"/>
        <end position="213"/>
    </location>
</feature>
<evidence type="ECO:0000313" key="4">
    <source>
        <dbReference type="Proteomes" id="UP001596091"/>
    </source>
</evidence>
<dbReference type="PRINTS" id="PR00038">
    <property type="entry name" value="HTHLUXR"/>
</dbReference>
<keyword evidence="1" id="KW-0238">DNA-binding</keyword>
<dbReference type="SMART" id="SM00421">
    <property type="entry name" value="HTH_LUXR"/>
    <property type="match status" value="1"/>
</dbReference>
<dbReference type="InterPro" id="IPR011006">
    <property type="entry name" value="CheY-like_superfamily"/>
</dbReference>
<dbReference type="CDD" id="cd06170">
    <property type="entry name" value="LuxR_C_like"/>
    <property type="match status" value="1"/>
</dbReference>
<organism evidence="3 4">
    <name type="scientific">Acidicapsa dinghuensis</name>
    <dbReference type="NCBI Taxonomy" id="2218256"/>
    <lineage>
        <taxon>Bacteria</taxon>
        <taxon>Pseudomonadati</taxon>
        <taxon>Acidobacteriota</taxon>
        <taxon>Terriglobia</taxon>
        <taxon>Terriglobales</taxon>
        <taxon>Acidobacteriaceae</taxon>
        <taxon>Acidicapsa</taxon>
    </lineage>
</organism>
<dbReference type="InterPro" id="IPR000792">
    <property type="entry name" value="Tscrpt_reg_LuxR_C"/>
</dbReference>
<dbReference type="SUPFAM" id="SSF46894">
    <property type="entry name" value="C-terminal effector domain of the bipartite response regulators"/>
    <property type="match status" value="1"/>
</dbReference>
<keyword evidence="4" id="KW-1185">Reference proteome</keyword>
<dbReference type="EMBL" id="JBHSPH010000010">
    <property type="protein sequence ID" value="MFC5864974.1"/>
    <property type="molecule type" value="Genomic_DNA"/>
</dbReference>
<reference evidence="4" key="1">
    <citation type="journal article" date="2019" name="Int. J. Syst. Evol. Microbiol.">
        <title>The Global Catalogue of Microorganisms (GCM) 10K type strain sequencing project: providing services to taxonomists for standard genome sequencing and annotation.</title>
        <authorList>
            <consortium name="The Broad Institute Genomics Platform"/>
            <consortium name="The Broad Institute Genome Sequencing Center for Infectious Disease"/>
            <person name="Wu L."/>
            <person name="Ma J."/>
        </authorList>
    </citation>
    <scope>NUCLEOTIDE SEQUENCE [LARGE SCALE GENOMIC DNA]</scope>
    <source>
        <strain evidence="4">JCM 4087</strain>
    </source>
</reference>
<proteinExistence type="predicted"/>
<protein>
    <submittedName>
        <fullName evidence="3">LuxR C-terminal-related transcriptional regulator</fullName>
    </submittedName>
</protein>
<dbReference type="SUPFAM" id="SSF52172">
    <property type="entry name" value="CheY-like"/>
    <property type="match status" value="1"/>
</dbReference>
<name>A0ABW1EM28_9BACT</name>
<evidence type="ECO:0000313" key="3">
    <source>
        <dbReference type="EMBL" id="MFC5864974.1"/>
    </source>
</evidence>
<dbReference type="RefSeq" id="WP_263332207.1">
    <property type="nucleotide sequence ID" value="NZ_JAGSYH010000001.1"/>
</dbReference>
<dbReference type="Proteomes" id="UP001596091">
    <property type="component" value="Unassembled WGS sequence"/>
</dbReference>
<dbReference type="PROSITE" id="PS50043">
    <property type="entry name" value="HTH_LUXR_2"/>
    <property type="match status" value="1"/>
</dbReference>
<evidence type="ECO:0000256" key="1">
    <source>
        <dbReference type="ARBA" id="ARBA00023125"/>
    </source>
</evidence>
<dbReference type="PANTHER" id="PTHR43214">
    <property type="entry name" value="TWO-COMPONENT RESPONSE REGULATOR"/>
    <property type="match status" value="1"/>
</dbReference>
<accession>A0ABW1EM28</accession>
<dbReference type="Pfam" id="PF00196">
    <property type="entry name" value="GerE"/>
    <property type="match status" value="1"/>
</dbReference>